<gene>
    <name evidence="2" type="ORF">B5807_08408</name>
</gene>
<reference evidence="2 3" key="1">
    <citation type="journal article" date="2017" name="Genome Announc.">
        <title>Genome sequence of the saprophytic ascomycete Epicoccum nigrum ICMP 19927 strain isolated from New Zealand.</title>
        <authorList>
            <person name="Fokin M."/>
            <person name="Fleetwood D."/>
            <person name="Weir B.S."/>
            <person name="Villas-Boas S.G."/>
        </authorList>
    </citation>
    <scope>NUCLEOTIDE SEQUENCE [LARGE SCALE GENOMIC DNA]</scope>
    <source>
        <strain evidence="2 3">ICMP 19927</strain>
    </source>
</reference>
<protein>
    <submittedName>
        <fullName evidence="2">Uncharacterized protein</fullName>
    </submittedName>
</protein>
<feature type="region of interest" description="Disordered" evidence="1">
    <location>
        <begin position="1"/>
        <end position="56"/>
    </location>
</feature>
<keyword evidence="3" id="KW-1185">Reference proteome</keyword>
<organism evidence="2 3">
    <name type="scientific">Epicoccum nigrum</name>
    <name type="common">Soil fungus</name>
    <name type="synonym">Epicoccum purpurascens</name>
    <dbReference type="NCBI Taxonomy" id="105696"/>
    <lineage>
        <taxon>Eukaryota</taxon>
        <taxon>Fungi</taxon>
        <taxon>Dikarya</taxon>
        <taxon>Ascomycota</taxon>
        <taxon>Pezizomycotina</taxon>
        <taxon>Dothideomycetes</taxon>
        <taxon>Pleosporomycetidae</taxon>
        <taxon>Pleosporales</taxon>
        <taxon>Pleosporineae</taxon>
        <taxon>Didymellaceae</taxon>
        <taxon>Epicoccum</taxon>
    </lineage>
</organism>
<feature type="compositionally biased region" description="Basic and acidic residues" evidence="1">
    <location>
        <begin position="19"/>
        <end position="31"/>
    </location>
</feature>
<evidence type="ECO:0000313" key="2">
    <source>
        <dbReference type="EMBL" id="OSS46542.1"/>
    </source>
</evidence>
<dbReference type="EMBL" id="KZ107851">
    <property type="protein sequence ID" value="OSS46542.1"/>
    <property type="molecule type" value="Genomic_DNA"/>
</dbReference>
<accession>A0A1Y2LSF9</accession>
<feature type="compositionally biased region" description="Polar residues" evidence="1">
    <location>
        <begin position="1"/>
        <end position="16"/>
    </location>
</feature>
<dbReference type="InParanoid" id="A0A1Y2LSF9"/>
<evidence type="ECO:0000256" key="1">
    <source>
        <dbReference type="SAM" id="MobiDB-lite"/>
    </source>
</evidence>
<evidence type="ECO:0000313" key="3">
    <source>
        <dbReference type="Proteomes" id="UP000193240"/>
    </source>
</evidence>
<name>A0A1Y2LSF9_EPING</name>
<sequence>MSDSSIYNSGDPSNMADSRAQESRTTHEPRTLHPPPSSPTASPTASGASPPTPCSNSNPICRLHALAQHLQARTDRLNSWPATSPGASRAPSPTPSCKHDALRQVPAAKQRSLAALREAQEMVRQFELRLLRIRECRLNEREGHLKLERRRLRQNDLWYQYGELKAFIGEQIWRVAVEKRSLQQEIKQVEDAAEDI</sequence>
<proteinExistence type="predicted"/>
<dbReference type="AlphaFoldDB" id="A0A1Y2LSF9"/>
<dbReference type="Proteomes" id="UP000193240">
    <property type="component" value="Unassembled WGS sequence"/>
</dbReference>
<feature type="region of interest" description="Disordered" evidence="1">
    <location>
        <begin position="78"/>
        <end position="99"/>
    </location>
</feature>
<feature type="compositionally biased region" description="Low complexity" evidence="1">
    <location>
        <begin position="39"/>
        <end position="49"/>
    </location>
</feature>